<feature type="compositionally biased region" description="Low complexity" evidence="1">
    <location>
        <begin position="116"/>
        <end position="157"/>
    </location>
</feature>
<feature type="compositionally biased region" description="Low complexity" evidence="1">
    <location>
        <begin position="219"/>
        <end position="228"/>
    </location>
</feature>
<dbReference type="ExpressionAtlas" id="A0A2K3E289">
    <property type="expression patterns" value="baseline"/>
</dbReference>
<name>A0A2K3E289_CHLRE</name>
<feature type="region of interest" description="Disordered" evidence="1">
    <location>
        <begin position="110"/>
        <end position="157"/>
    </location>
</feature>
<accession>A0A2K3E289</accession>
<dbReference type="InParanoid" id="A0A2K3E289"/>
<keyword evidence="4" id="KW-1185">Reference proteome</keyword>
<dbReference type="KEGG" id="cre:CHLRE_02g100350v5"/>
<evidence type="ECO:0000259" key="2">
    <source>
        <dbReference type="Pfam" id="PF13369"/>
    </source>
</evidence>
<dbReference type="AlphaFoldDB" id="A0A2K3E289"/>
<proteinExistence type="predicted"/>
<dbReference type="RefSeq" id="XP_042927338.1">
    <property type="nucleotide sequence ID" value="XM_043059704.1"/>
</dbReference>
<dbReference type="Proteomes" id="UP000006906">
    <property type="component" value="Chromosome 2"/>
</dbReference>
<dbReference type="EMBL" id="CM008963">
    <property type="protein sequence ID" value="PNW86896.1"/>
    <property type="molecule type" value="Genomic_DNA"/>
</dbReference>
<evidence type="ECO:0000313" key="3">
    <source>
        <dbReference type="EMBL" id="PNW86896.1"/>
    </source>
</evidence>
<dbReference type="PANTHER" id="PTHR31350:SF29">
    <property type="entry name" value="PROTEIN SIRB1 N-TERMINAL DOMAIN-CONTAINING PROTEIN"/>
    <property type="match status" value="1"/>
</dbReference>
<protein>
    <recommendedName>
        <fullName evidence="2">Protein SirB1 N-terminal domain-containing protein</fullName>
    </recommendedName>
</protein>
<dbReference type="Gramene" id="PNW86896">
    <property type="protein sequence ID" value="PNW86896"/>
    <property type="gene ID" value="CHLRE_02g100350v5"/>
</dbReference>
<dbReference type="PANTHER" id="PTHR31350">
    <property type="entry name" value="SI:DKEY-261L7.2"/>
    <property type="match status" value="1"/>
</dbReference>
<dbReference type="OrthoDB" id="28868at2759"/>
<evidence type="ECO:0000313" key="4">
    <source>
        <dbReference type="Proteomes" id="UP000006906"/>
    </source>
</evidence>
<reference evidence="3 4" key="1">
    <citation type="journal article" date="2007" name="Science">
        <title>The Chlamydomonas genome reveals the evolution of key animal and plant functions.</title>
        <authorList>
            <person name="Merchant S.S."/>
            <person name="Prochnik S.E."/>
            <person name="Vallon O."/>
            <person name="Harris E.H."/>
            <person name="Karpowicz S.J."/>
            <person name="Witman G.B."/>
            <person name="Terry A."/>
            <person name="Salamov A."/>
            <person name="Fritz-Laylin L.K."/>
            <person name="Marechal-Drouard L."/>
            <person name="Marshall W.F."/>
            <person name="Qu L.H."/>
            <person name="Nelson D.R."/>
            <person name="Sanderfoot A.A."/>
            <person name="Spalding M.H."/>
            <person name="Kapitonov V.V."/>
            <person name="Ren Q."/>
            <person name="Ferris P."/>
            <person name="Lindquist E."/>
            <person name="Shapiro H."/>
            <person name="Lucas S.M."/>
            <person name="Grimwood J."/>
            <person name="Schmutz J."/>
            <person name="Cardol P."/>
            <person name="Cerutti H."/>
            <person name="Chanfreau G."/>
            <person name="Chen C.L."/>
            <person name="Cognat V."/>
            <person name="Croft M.T."/>
            <person name="Dent R."/>
            <person name="Dutcher S."/>
            <person name="Fernandez E."/>
            <person name="Fukuzawa H."/>
            <person name="Gonzalez-Ballester D."/>
            <person name="Gonzalez-Halphen D."/>
            <person name="Hallmann A."/>
            <person name="Hanikenne M."/>
            <person name="Hippler M."/>
            <person name="Inwood W."/>
            <person name="Jabbari K."/>
            <person name="Kalanon M."/>
            <person name="Kuras R."/>
            <person name="Lefebvre P.A."/>
            <person name="Lemaire S.D."/>
            <person name="Lobanov A.V."/>
            <person name="Lohr M."/>
            <person name="Manuell A."/>
            <person name="Meier I."/>
            <person name="Mets L."/>
            <person name="Mittag M."/>
            <person name="Mittelmeier T."/>
            <person name="Moroney J.V."/>
            <person name="Moseley J."/>
            <person name="Napoli C."/>
            <person name="Nedelcu A.M."/>
            <person name="Niyogi K."/>
            <person name="Novoselov S.V."/>
            <person name="Paulsen I.T."/>
            <person name="Pazour G."/>
            <person name="Purton S."/>
            <person name="Ral J.P."/>
            <person name="Riano-Pachon D.M."/>
            <person name="Riekhof W."/>
            <person name="Rymarquis L."/>
            <person name="Schroda M."/>
            <person name="Stern D."/>
            <person name="Umen J."/>
            <person name="Willows R."/>
            <person name="Wilson N."/>
            <person name="Zimmer S.L."/>
            <person name="Allmer J."/>
            <person name="Balk J."/>
            <person name="Bisova K."/>
            <person name="Chen C.J."/>
            <person name="Elias M."/>
            <person name="Gendler K."/>
            <person name="Hauser C."/>
            <person name="Lamb M.R."/>
            <person name="Ledford H."/>
            <person name="Long J.C."/>
            <person name="Minagawa J."/>
            <person name="Page M.D."/>
            <person name="Pan J."/>
            <person name="Pootakham W."/>
            <person name="Roje S."/>
            <person name="Rose A."/>
            <person name="Stahlberg E."/>
            <person name="Terauchi A.M."/>
            <person name="Yang P."/>
            <person name="Ball S."/>
            <person name="Bowler C."/>
            <person name="Dieckmann C.L."/>
            <person name="Gladyshev V.N."/>
            <person name="Green P."/>
            <person name="Jorgensen R."/>
            <person name="Mayfield S."/>
            <person name="Mueller-Roeber B."/>
            <person name="Rajamani S."/>
            <person name="Sayre R.T."/>
            <person name="Brokstein P."/>
            <person name="Dubchak I."/>
            <person name="Goodstein D."/>
            <person name="Hornick L."/>
            <person name="Huang Y.W."/>
            <person name="Jhaveri J."/>
            <person name="Luo Y."/>
            <person name="Martinez D."/>
            <person name="Ngau W.C."/>
            <person name="Otillar B."/>
            <person name="Poliakov A."/>
            <person name="Porter A."/>
            <person name="Szajkowski L."/>
            <person name="Werner G."/>
            <person name="Zhou K."/>
            <person name="Grigoriev I.V."/>
            <person name="Rokhsar D.S."/>
            <person name="Grossman A.R."/>
        </authorList>
    </citation>
    <scope>NUCLEOTIDE SEQUENCE [LARGE SCALE GENOMIC DNA]</scope>
    <source>
        <strain evidence="4">CC-503</strain>
    </source>
</reference>
<feature type="region of interest" description="Disordered" evidence="1">
    <location>
        <begin position="197"/>
        <end position="228"/>
    </location>
</feature>
<sequence length="568" mass="58444">MPSPVSRKLFRLLLRVRCEYRHAQIPLVGVVGFNAPPELDVRSQLLAAFRERQGASDAAELARRSSEGFRALRQAQLQLSLLQGSEEETREALRSWFYLCDAWSRRLQQGGPHLGSSSNSSSNAPQQQNHQQPITSSAATAAATAAPPAHQSAAETAAAAARAVPAQLRQLAAALEEGSLLVERLYDANHLSLEFGDEEEGQEEEQAVGAGAGAGAGPGSEAATGLQEAAAAAARAEVAAEGRGLPAPTHLPAALLAPTPLAARRRLDGLAAAVAAAHPGLFTDAAATGSSSSSGSASGLAPEAGGGGSVAAAGAAETLLRRQLAAVSHTLFYELKFRHEPVEWVYDGLAPALLPQVITRRRGVPLSLAVLYCAVCRRLGLAAVPIKAGSGGAPGVAEGPAALHGLPPDVAARQAGRTVALAPSPDCWLVAAVAAPAATSATAATSAATASGMELVLVDVDRRGRLMTPAEAAARFPDLHTTQSAQHSSQTRAQRAQEVVESAESAALLPLLAAAAGSGPLPLWGELARLVLTAHTRRGESDLVAHWLVQVLALDHRAPEWAVMAPPA</sequence>
<evidence type="ECO:0000256" key="1">
    <source>
        <dbReference type="SAM" id="MobiDB-lite"/>
    </source>
</evidence>
<gene>
    <name evidence="3" type="ORF">CHLRE_02g100350v5</name>
</gene>
<dbReference type="InterPro" id="IPR032698">
    <property type="entry name" value="SirB1_N"/>
</dbReference>
<feature type="compositionally biased region" description="Acidic residues" evidence="1">
    <location>
        <begin position="197"/>
        <end position="206"/>
    </location>
</feature>
<organism evidence="3 4">
    <name type="scientific">Chlamydomonas reinhardtii</name>
    <name type="common">Chlamydomonas smithii</name>
    <dbReference type="NCBI Taxonomy" id="3055"/>
    <lineage>
        <taxon>Eukaryota</taxon>
        <taxon>Viridiplantae</taxon>
        <taxon>Chlorophyta</taxon>
        <taxon>core chlorophytes</taxon>
        <taxon>Chlorophyceae</taxon>
        <taxon>CS clade</taxon>
        <taxon>Chlamydomonadales</taxon>
        <taxon>Chlamydomonadaceae</taxon>
        <taxon>Chlamydomonas</taxon>
    </lineage>
</organism>
<dbReference type="GeneID" id="5725366"/>
<dbReference type="Pfam" id="PF13369">
    <property type="entry name" value="Transglut_core2"/>
    <property type="match status" value="1"/>
</dbReference>
<feature type="domain" description="Protein SirB1 N-terminal" evidence="2">
    <location>
        <begin position="321"/>
        <end position="386"/>
    </location>
</feature>